<dbReference type="HOGENOM" id="CLU_014825_2_2_1"/>
<dbReference type="Ensembl" id="ENSONIT00000009558.2">
    <property type="protein sequence ID" value="ENSONIP00000009552.2"/>
    <property type="gene ID" value="ENSONIG00000007576.2"/>
</dbReference>
<dbReference type="GO" id="GO:0005634">
    <property type="term" value="C:nucleus"/>
    <property type="evidence" value="ECO:0007669"/>
    <property type="project" value="UniProtKB-SubCell"/>
</dbReference>
<dbReference type="Gene3D" id="3.30.720.50">
    <property type="match status" value="1"/>
</dbReference>
<keyword evidence="7 11" id="KW-0863">Zinc-finger</keyword>
<dbReference type="Pfam" id="PF25261">
    <property type="entry name" value="zf-CCCH_PARP12"/>
    <property type="match status" value="1"/>
</dbReference>
<dbReference type="GeneTree" id="ENSGT00940000164581"/>
<keyword evidence="9" id="KW-0539">Nucleus</keyword>
<dbReference type="InterPro" id="IPR000571">
    <property type="entry name" value="Znf_CCCH"/>
</dbReference>
<dbReference type="GO" id="GO:0003950">
    <property type="term" value="F:NAD+ poly-ADP-ribosyltransferase activity"/>
    <property type="evidence" value="ECO:0007669"/>
    <property type="project" value="TreeGrafter"/>
</dbReference>
<evidence type="ECO:0000256" key="7">
    <source>
        <dbReference type="ARBA" id="ARBA00022771"/>
    </source>
</evidence>
<dbReference type="Pfam" id="PF24356">
    <property type="entry name" value="WHD_PARP12"/>
    <property type="match status" value="1"/>
</dbReference>
<evidence type="ECO:0000256" key="3">
    <source>
        <dbReference type="ARBA" id="ARBA00022490"/>
    </source>
</evidence>
<dbReference type="Pfam" id="PF23466">
    <property type="entry name" value="WWE_4"/>
    <property type="match status" value="1"/>
</dbReference>
<reference evidence="13" key="2">
    <citation type="submission" date="2025-08" db="UniProtKB">
        <authorList>
            <consortium name="Ensembl"/>
        </authorList>
    </citation>
    <scope>IDENTIFICATION</scope>
</reference>
<evidence type="ECO:0000256" key="5">
    <source>
        <dbReference type="ARBA" id="ARBA00022723"/>
    </source>
</evidence>
<gene>
    <name evidence="13" type="primary">parp12b</name>
</gene>
<reference evidence="13" key="3">
    <citation type="submission" date="2025-09" db="UniProtKB">
        <authorList>
            <consortium name="Ensembl"/>
        </authorList>
    </citation>
    <scope>IDENTIFICATION</scope>
</reference>
<accession>I3JL08</accession>
<evidence type="ECO:0000256" key="10">
    <source>
        <dbReference type="ARBA" id="ARBA00024347"/>
    </source>
</evidence>
<dbReference type="InterPro" id="IPR057602">
    <property type="entry name" value="Zfn-CCCH_PARP12"/>
</dbReference>
<dbReference type="PROSITE" id="PS50103">
    <property type="entry name" value="ZF_C3H1"/>
    <property type="match status" value="3"/>
</dbReference>
<dbReference type="Gene3D" id="3.30.1370.210">
    <property type="match status" value="1"/>
</dbReference>
<dbReference type="GO" id="GO:0005737">
    <property type="term" value="C:cytoplasm"/>
    <property type="evidence" value="ECO:0007669"/>
    <property type="project" value="UniProtKB-SubCell"/>
</dbReference>
<dbReference type="OMA" id="TQWLWYY"/>
<dbReference type="InterPro" id="IPR056226">
    <property type="entry name" value="WH_PARP12"/>
</dbReference>
<evidence type="ECO:0000256" key="11">
    <source>
        <dbReference type="PROSITE-ProRule" id="PRU00723"/>
    </source>
</evidence>
<evidence type="ECO:0000256" key="2">
    <source>
        <dbReference type="ARBA" id="ARBA00004496"/>
    </source>
</evidence>
<evidence type="ECO:0000256" key="1">
    <source>
        <dbReference type="ARBA" id="ARBA00004123"/>
    </source>
</evidence>
<feature type="domain" description="C3H1-type" evidence="12">
    <location>
        <begin position="110"/>
        <end position="135"/>
    </location>
</feature>
<feature type="domain" description="C3H1-type" evidence="12">
    <location>
        <begin position="196"/>
        <end position="218"/>
    </location>
</feature>
<dbReference type="InterPro" id="IPR051712">
    <property type="entry name" value="ARTD-AVP"/>
</dbReference>
<keyword evidence="4" id="KW-0597">Phosphoprotein</keyword>
<dbReference type="SMART" id="SM00356">
    <property type="entry name" value="ZnF_C3H1"/>
    <property type="match status" value="3"/>
</dbReference>
<protein>
    <submittedName>
        <fullName evidence="13">Poly (ADP-ribose) polymerase family, member 12b</fullName>
    </submittedName>
</protein>
<dbReference type="AlphaFoldDB" id="I3JL08"/>
<proteinExistence type="inferred from homology"/>
<keyword evidence="5 11" id="KW-0479">Metal-binding</keyword>
<sequence>MVLESESGRRAESMSGCDRVIFEATRLLCTAGGALRLPQLYEELRQLCGVSEELLCELVYGHPRFLLVRGPETDGWLRPEDCTVLAQTSLRVCASHRRGEPCADCDQLHLCKFYIYGTCKFGKDRKPCRSSHDLQSDHNSRLLKECSLQQLNEDELFLLLLLNDPALLPEVCVHYNKGSGPHGCCSFRDDCTKVHLCQHFVQRDCIFGKKCKRLHAVDEHGRRMLEERGLSCDIIHNLPSIYSNIHQLKAASTSTTSMDIVPEPSHPLEICLHFFRNSCRYQDSCRRVHFHLPYKWEVLDGSTWTELQNMEGIERDFCDPSRTESAGVQTIDFITMTRGMQPVRRLSTVSSVKKPSYYTLTTKWLWYYKGDRGNWVEYGELVSWSTFRITVWELAVEENVYLAPGLKSVSCVLQDEKLRSTSETSCTLEEKYLSNRRAEVRVVKGHREYIISFKGTTSCHLHPRCNCVLMKWSG</sequence>
<feature type="zinc finger region" description="C3H1-type" evidence="11">
    <location>
        <begin position="110"/>
        <end position="135"/>
    </location>
</feature>
<evidence type="ECO:0000256" key="6">
    <source>
        <dbReference type="ARBA" id="ARBA00022737"/>
    </source>
</evidence>
<feature type="zinc finger region" description="C3H1-type" evidence="11">
    <location>
        <begin position="265"/>
        <end position="292"/>
    </location>
</feature>
<feature type="zinc finger region" description="C3H1-type" evidence="11">
    <location>
        <begin position="196"/>
        <end position="218"/>
    </location>
</feature>
<keyword evidence="3" id="KW-0963">Cytoplasm</keyword>
<evidence type="ECO:0000256" key="9">
    <source>
        <dbReference type="ARBA" id="ARBA00023242"/>
    </source>
</evidence>
<keyword evidence="6" id="KW-0677">Repeat</keyword>
<organism evidence="13 14">
    <name type="scientific">Oreochromis niloticus</name>
    <name type="common">Nile tilapia</name>
    <name type="synonym">Tilapia nilotica</name>
    <dbReference type="NCBI Taxonomy" id="8128"/>
    <lineage>
        <taxon>Eukaryota</taxon>
        <taxon>Metazoa</taxon>
        <taxon>Chordata</taxon>
        <taxon>Craniata</taxon>
        <taxon>Vertebrata</taxon>
        <taxon>Euteleostomi</taxon>
        <taxon>Actinopterygii</taxon>
        <taxon>Neopterygii</taxon>
        <taxon>Teleostei</taxon>
        <taxon>Neoteleostei</taxon>
        <taxon>Acanthomorphata</taxon>
        <taxon>Ovalentaria</taxon>
        <taxon>Cichlomorphae</taxon>
        <taxon>Cichliformes</taxon>
        <taxon>Cichlidae</taxon>
        <taxon>African cichlids</taxon>
        <taxon>Pseudocrenilabrinae</taxon>
        <taxon>Oreochromini</taxon>
        <taxon>Oreochromis</taxon>
    </lineage>
</organism>
<dbReference type="InParanoid" id="I3JL08"/>
<feature type="domain" description="C3H1-type" evidence="12">
    <location>
        <begin position="265"/>
        <end position="292"/>
    </location>
</feature>
<dbReference type="GO" id="GO:1990404">
    <property type="term" value="F:NAD+-protein mono-ADP-ribosyltransferase activity"/>
    <property type="evidence" value="ECO:0007669"/>
    <property type="project" value="TreeGrafter"/>
</dbReference>
<dbReference type="PANTHER" id="PTHR45740">
    <property type="entry name" value="POLY [ADP-RIBOSE] POLYMERASE"/>
    <property type="match status" value="1"/>
</dbReference>
<evidence type="ECO:0000313" key="13">
    <source>
        <dbReference type="Ensembl" id="ENSONIP00000009552.2"/>
    </source>
</evidence>
<name>I3JL08_ORENI</name>
<comment type="subcellular location">
    <subcellularLocation>
        <location evidence="2">Cytoplasm</location>
    </subcellularLocation>
    <subcellularLocation>
        <location evidence="1">Nucleus</location>
    </subcellularLocation>
</comment>
<comment type="similarity">
    <text evidence="10">Belongs to the ARTD/PARP family.</text>
</comment>
<keyword evidence="8 11" id="KW-0862">Zinc</keyword>
<dbReference type="PANTHER" id="PTHR45740:SF13">
    <property type="entry name" value="POLY (ADP-RIBOSE) POLYMERASE FAMILY, MEMBER 12B"/>
    <property type="match status" value="1"/>
</dbReference>
<evidence type="ECO:0000259" key="12">
    <source>
        <dbReference type="PROSITE" id="PS50103"/>
    </source>
</evidence>
<dbReference type="Pfam" id="PF02825">
    <property type="entry name" value="WWE"/>
    <property type="match status" value="1"/>
</dbReference>
<keyword evidence="14" id="KW-1185">Reference proteome</keyword>
<evidence type="ECO:0000256" key="8">
    <source>
        <dbReference type="ARBA" id="ARBA00022833"/>
    </source>
</evidence>
<evidence type="ECO:0000313" key="14">
    <source>
        <dbReference type="Proteomes" id="UP000005207"/>
    </source>
</evidence>
<dbReference type="InterPro" id="IPR037197">
    <property type="entry name" value="WWE_dom_sf"/>
</dbReference>
<dbReference type="GO" id="GO:0008270">
    <property type="term" value="F:zinc ion binding"/>
    <property type="evidence" value="ECO:0007669"/>
    <property type="project" value="UniProtKB-KW"/>
</dbReference>
<dbReference type="InterPro" id="IPR004170">
    <property type="entry name" value="WWE_dom"/>
</dbReference>
<dbReference type="Proteomes" id="UP000005207">
    <property type="component" value="Linkage group LG17"/>
</dbReference>
<evidence type="ECO:0000256" key="4">
    <source>
        <dbReference type="ARBA" id="ARBA00022553"/>
    </source>
</evidence>
<reference evidence="14" key="1">
    <citation type="submission" date="2012-01" db="EMBL/GenBank/DDBJ databases">
        <title>The Genome Sequence of Oreochromis niloticus (Nile Tilapia).</title>
        <authorList>
            <consortium name="Broad Institute Genome Assembly Team"/>
            <consortium name="Broad Institute Sequencing Platform"/>
            <person name="Di Palma F."/>
            <person name="Johnson J."/>
            <person name="Lander E.S."/>
            <person name="Lindblad-Toh K."/>
        </authorList>
    </citation>
    <scope>NUCLEOTIDE SEQUENCE [LARGE SCALE GENOMIC DNA]</scope>
</reference>